<dbReference type="Proteomes" id="UP001497392">
    <property type="component" value="Unassembled WGS sequence"/>
</dbReference>
<name>A0ABP1GEZ7_9CHLO</name>
<proteinExistence type="predicted"/>
<dbReference type="Pfam" id="PF01569">
    <property type="entry name" value="PAP2"/>
    <property type="match status" value="1"/>
</dbReference>
<feature type="transmembrane region" description="Helical" evidence="2">
    <location>
        <begin position="209"/>
        <end position="229"/>
    </location>
</feature>
<gene>
    <name evidence="4" type="primary">g11437</name>
    <name evidence="4" type="ORF">VP750_LOCUS10234</name>
</gene>
<organism evidence="4 5">
    <name type="scientific">Coccomyxa viridis</name>
    <dbReference type="NCBI Taxonomy" id="1274662"/>
    <lineage>
        <taxon>Eukaryota</taxon>
        <taxon>Viridiplantae</taxon>
        <taxon>Chlorophyta</taxon>
        <taxon>core chlorophytes</taxon>
        <taxon>Trebouxiophyceae</taxon>
        <taxon>Trebouxiophyceae incertae sedis</taxon>
        <taxon>Coccomyxaceae</taxon>
        <taxon>Coccomyxa</taxon>
    </lineage>
</organism>
<feature type="region of interest" description="Disordered" evidence="1">
    <location>
        <begin position="1"/>
        <end position="25"/>
    </location>
</feature>
<dbReference type="Gene3D" id="1.20.144.10">
    <property type="entry name" value="Phosphatidic acid phosphatase type 2/haloperoxidase"/>
    <property type="match status" value="1"/>
</dbReference>
<feature type="transmembrane region" description="Helical" evidence="2">
    <location>
        <begin position="283"/>
        <end position="303"/>
    </location>
</feature>
<protein>
    <submittedName>
        <fullName evidence="4">G11437 protein</fullName>
    </submittedName>
</protein>
<accession>A0ABP1GEZ7</accession>
<evidence type="ECO:0000313" key="5">
    <source>
        <dbReference type="Proteomes" id="UP001497392"/>
    </source>
</evidence>
<keyword evidence="2" id="KW-0812">Transmembrane</keyword>
<feature type="transmembrane region" description="Helical" evidence="2">
    <location>
        <begin position="125"/>
        <end position="147"/>
    </location>
</feature>
<keyword evidence="5" id="KW-1185">Reference proteome</keyword>
<dbReference type="InterPro" id="IPR036938">
    <property type="entry name" value="PAP2/HPO_sf"/>
</dbReference>
<dbReference type="SUPFAM" id="SSF48317">
    <property type="entry name" value="Acid phosphatase/Vanadium-dependent haloperoxidase"/>
    <property type="match status" value="1"/>
</dbReference>
<comment type="caution">
    <text evidence="4">The sequence shown here is derived from an EMBL/GenBank/DDBJ whole genome shotgun (WGS) entry which is preliminary data.</text>
</comment>
<dbReference type="PANTHER" id="PTHR14969">
    <property type="entry name" value="SPHINGOSINE-1-PHOSPHATE PHOSPHOHYDROLASE"/>
    <property type="match status" value="1"/>
</dbReference>
<feature type="domain" description="Phosphatidic acid phosphatase type 2/haloperoxidase" evidence="3">
    <location>
        <begin position="178"/>
        <end position="296"/>
    </location>
</feature>
<evidence type="ECO:0000259" key="3">
    <source>
        <dbReference type="Pfam" id="PF01569"/>
    </source>
</evidence>
<feature type="transmembrane region" description="Helical" evidence="2">
    <location>
        <begin position="58"/>
        <end position="80"/>
    </location>
</feature>
<keyword evidence="2" id="KW-0472">Membrane</keyword>
<evidence type="ECO:0000313" key="4">
    <source>
        <dbReference type="EMBL" id="CAL5228328.1"/>
    </source>
</evidence>
<dbReference type="InterPro" id="IPR000326">
    <property type="entry name" value="PAP2/HPO"/>
</dbReference>
<evidence type="ECO:0000256" key="1">
    <source>
        <dbReference type="SAM" id="MobiDB-lite"/>
    </source>
</evidence>
<sequence length="311" mass="33329">MAAERSLNGEEETERAEQRTQSAAARACSQAVDGLDKLLSTDAQKSQPLRHRSKALRALDFAGSPYLLLTSALLFCLIAWDVFGSGLSAPLTSFYLLPHYVDWPVHAWVKGTFNPMLRDMAAEKVVSNLPIFLGSSGWLACAITAIAQNPARGSRSVGIGVVALWSISGVGSGRNDVLVVDILKHFFRRVRPSDINKSFAFPSGHTTSAVFILGALLFVILPLCVAGPAGDTEGGDLTEREGRKLDRLVERIQDSAVLLWVLGGTMTACGRVLADVHWVSDTLAGACLGVFLTGAAANLGRVLRSRRGSRK</sequence>
<reference evidence="4 5" key="1">
    <citation type="submission" date="2024-06" db="EMBL/GenBank/DDBJ databases">
        <authorList>
            <person name="Kraege A."/>
            <person name="Thomma B."/>
        </authorList>
    </citation>
    <scope>NUCLEOTIDE SEQUENCE [LARGE SCALE GENOMIC DNA]</scope>
</reference>
<dbReference type="EMBL" id="CAXHTA020000018">
    <property type="protein sequence ID" value="CAL5228328.1"/>
    <property type="molecule type" value="Genomic_DNA"/>
</dbReference>
<dbReference type="PANTHER" id="PTHR14969:SF13">
    <property type="entry name" value="AT30094P"/>
    <property type="match status" value="1"/>
</dbReference>
<evidence type="ECO:0000256" key="2">
    <source>
        <dbReference type="SAM" id="Phobius"/>
    </source>
</evidence>
<keyword evidence="2" id="KW-1133">Transmembrane helix</keyword>